<dbReference type="PROSITE" id="PS00839">
    <property type="entry name" value="SUMT_1"/>
    <property type="match status" value="1"/>
</dbReference>
<protein>
    <recommendedName>
        <fullName evidence="1">uroporphyrinogen-III C-methyltransferase</fullName>
        <ecNumber evidence="1">2.1.1.107</ecNumber>
    </recommendedName>
</protein>
<dbReference type="NCBIfam" id="NF004790">
    <property type="entry name" value="PRK06136.1"/>
    <property type="match status" value="1"/>
</dbReference>
<dbReference type="InterPro" id="IPR014776">
    <property type="entry name" value="4pyrrole_Mease_sub2"/>
</dbReference>
<keyword evidence="8" id="KW-1185">Reference proteome</keyword>
<dbReference type="EC" id="2.1.1.107" evidence="1"/>
<dbReference type="GO" id="GO:0032259">
    <property type="term" value="P:methylation"/>
    <property type="evidence" value="ECO:0007669"/>
    <property type="project" value="UniProtKB-KW"/>
</dbReference>
<dbReference type="CDD" id="cd11642">
    <property type="entry name" value="SUMT"/>
    <property type="match status" value="1"/>
</dbReference>
<dbReference type="InterPro" id="IPR035996">
    <property type="entry name" value="4pyrrol_Methylase_sf"/>
</dbReference>
<dbReference type="InterPro" id="IPR000878">
    <property type="entry name" value="4pyrrol_Mease"/>
</dbReference>
<dbReference type="PANTHER" id="PTHR45790:SF3">
    <property type="entry name" value="S-ADENOSYL-L-METHIONINE-DEPENDENT UROPORPHYRINOGEN III METHYLTRANSFERASE, CHLOROPLASTIC"/>
    <property type="match status" value="1"/>
</dbReference>
<organism evidence="7 8">
    <name type="scientific">Cohnella suwonensis</name>
    <dbReference type="NCBI Taxonomy" id="696072"/>
    <lineage>
        <taxon>Bacteria</taxon>
        <taxon>Bacillati</taxon>
        <taxon>Bacillota</taxon>
        <taxon>Bacilli</taxon>
        <taxon>Bacillales</taxon>
        <taxon>Paenibacillaceae</taxon>
        <taxon>Cohnella</taxon>
    </lineage>
</organism>
<keyword evidence="3 7" id="KW-0808">Transferase</keyword>
<dbReference type="InterPro" id="IPR050161">
    <property type="entry name" value="Siro_Cobalamin_biosynth"/>
</dbReference>
<evidence type="ECO:0000313" key="7">
    <source>
        <dbReference type="EMBL" id="MFC5467141.1"/>
    </source>
</evidence>
<dbReference type="InterPro" id="IPR003043">
    <property type="entry name" value="Uropor_MeTrfase_CS"/>
</dbReference>
<evidence type="ECO:0000256" key="2">
    <source>
        <dbReference type="ARBA" id="ARBA00022603"/>
    </source>
</evidence>
<dbReference type="RefSeq" id="WP_209747535.1">
    <property type="nucleotide sequence ID" value="NZ_JBHSMH010000001.1"/>
</dbReference>
<dbReference type="NCBIfam" id="TIGR01469">
    <property type="entry name" value="cobA_cysG_Cterm"/>
    <property type="match status" value="1"/>
</dbReference>
<reference evidence="8" key="1">
    <citation type="journal article" date="2019" name="Int. J. Syst. Evol. Microbiol.">
        <title>The Global Catalogue of Microorganisms (GCM) 10K type strain sequencing project: providing services to taxonomists for standard genome sequencing and annotation.</title>
        <authorList>
            <consortium name="The Broad Institute Genomics Platform"/>
            <consortium name="The Broad Institute Genome Sequencing Center for Infectious Disease"/>
            <person name="Wu L."/>
            <person name="Ma J."/>
        </authorList>
    </citation>
    <scope>NUCLEOTIDE SEQUENCE [LARGE SCALE GENOMIC DNA]</scope>
    <source>
        <strain evidence="8">CCUG 57113</strain>
    </source>
</reference>
<keyword evidence="4" id="KW-0949">S-adenosyl-L-methionine</keyword>
<dbReference type="GO" id="GO:0004851">
    <property type="term" value="F:uroporphyrin-III C-methyltransferase activity"/>
    <property type="evidence" value="ECO:0007669"/>
    <property type="project" value="UniProtKB-EC"/>
</dbReference>
<keyword evidence="5" id="KW-0627">Porphyrin biosynthesis</keyword>
<accession>A0ABW0LPA4</accession>
<evidence type="ECO:0000256" key="4">
    <source>
        <dbReference type="ARBA" id="ARBA00022691"/>
    </source>
</evidence>
<dbReference type="EMBL" id="JBHSMH010000001">
    <property type="protein sequence ID" value="MFC5467141.1"/>
    <property type="molecule type" value="Genomic_DNA"/>
</dbReference>
<sequence>MDDAKPSRAKRARTPGTVRIVGAGPGDPELITVKALLRIQKADVILYDRLIDDRLLANAKKDALLVYCGKSPGAHAMPQQRIHRLLAMYAGRGKDVVRLKGGDPFIFGRGGEEALAMAERGIPYEIVPGITSALGSAAASDIPLTHRGASASVAFVTGSRCADPSSGIRWDLLAHGADTLVVYMGISHLDTIRGELLSHGKAEDTPAAIVEQGTTDEQRTFVGTLATIGDIALEMAVRNPALIVIGESVRVRARLSELSRRSGAGLGKDALESMNSYAII</sequence>
<dbReference type="InterPro" id="IPR006366">
    <property type="entry name" value="CobA/CysG_C"/>
</dbReference>
<evidence type="ECO:0000256" key="3">
    <source>
        <dbReference type="ARBA" id="ARBA00022679"/>
    </source>
</evidence>
<evidence type="ECO:0000313" key="8">
    <source>
        <dbReference type="Proteomes" id="UP001596105"/>
    </source>
</evidence>
<evidence type="ECO:0000256" key="5">
    <source>
        <dbReference type="ARBA" id="ARBA00023244"/>
    </source>
</evidence>
<comment type="caution">
    <text evidence="7">The sequence shown here is derived from an EMBL/GenBank/DDBJ whole genome shotgun (WGS) entry which is preliminary data.</text>
</comment>
<dbReference type="Gene3D" id="3.30.950.10">
    <property type="entry name" value="Methyltransferase, Cobalt-precorrin-4 Transmethylase, Domain 2"/>
    <property type="match status" value="1"/>
</dbReference>
<dbReference type="InterPro" id="IPR014777">
    <property type="entry name" value="4pyrrole_Mease_sub1"/>
</dbReference>
<keyword evidence="2 7" id="KW-0489">Methyltransferase</keyword>
<gene>
    <name evidence="7" type="primary">cobA</name>
    <name evidence="7" type="ORF">ACFPPD_00295</name>
</gene>
<dbReference type="Gene3D" id="3.40.1010.10">
    <property type="entry name" value="Cobalt-precorrin-4 Transmethylase, Domain 1"/>
    <property type="match status" value="1"/>
</dbReference>
<feature type="domain" description="Tetrapyrrole methylase" evidence="6">
    <location>
        <begin position="18"/>
        <end position="228"/>
    </location>
</feature>
<dbReference type="Proteomes" id="UP001596105">
    <property type="component" value="Unassembled WGS sequence"/>
</dbReference>
<name>A0ABW0LPA4_9BACL</name>
<dbReference type="Pfam" id="PF00590">
    <property type="entry name" value="TP_methylase"/>
    <property type="match status" value="1"/>
</dbReference>
<proteinExistence type="predicted"/>
<dbReference type="SUPFAM" id="SSF53790">
    <property type="entry name" value="Tetrapyrrole methylase"/>
    <property type="match status" value="1"/>
</dbReference>
<evidence type="ECO:0000256" key="1">
    <source>
        <dbReference type="ARBA" id="ARBA00012162"/>
    </source>
</evidence>
<dbReference type="PANTHER" id="PTHR45790">
    <property type="entry name" value="SIROHEME SYNTHASE-RELATED"/>
    <property type="match status" value="1"/>
</dbReference>
<evidence type="ECO:0000259" key="6">
    <source>
        <dbReference type="Pfam" id="PF00590"/>
    </source>
</evidence>